<accession>A0A645D1V9</accession>
<proteinExistence type="predicted"/>
<evidence type="ECO:0000256" key="1">
    <source>
        <dbReference type="SAM" id="Coils"/>
    </source>
</evidence>
<feature type="coiled-coil region" evidence="1">
    <location>
        <begin position="59"/>
        <end position="86"/>
    </location>
</feature>
<comment type="caution">
    <text evidence="2">The sequence shown here is derived from an EMBL/GenBank/DDBJ whole genome shotgun (WGS) entry which is preliminary data.</text>
</comment>
<keyword evidence="1" id="KW-0175">Coiled coil</keyword>
<organism evidence="2">
    <name type="scientific">bioreactor metagenome</name>
    <dbReference type="NCBI Taxonomy" id="1076179"/>
    <lineage>
        <taxon>unclassified sequences</taxon>
        <taxon>metagenomes</taxon>
        <taxon>ecological metagenomes</taxon>
    </lineage>
</organism>
<protein>
    <submittedName>
        <fullName evidence="2">Uncharacterized protein</fullName>
    </submittedName>
</protein>
<name>A0A645D1V9_9ZZZZ</name>
<dbReference type="AlphaFoldDB" id="A0A645D1V9"/>
<dbReference type="EMBL" id="VSSQ01032050">
    <property type="protein sequence ID" value="MPM83189.1"/>
    <property type="molecule type" value="Genomic_DNA"/>
</dbReference>
<sequence>MRQIVKEALECGVGQLPPGTLKERAFAQEFIRRMIETKITLVKESGQEFERFINDPEKRQECLREMQEYRNRLAFLRAAAAQEEFDDMIGLASWMQTAMEKGGYADMMLGVLCSIA</sequence>
<reference evidence="2" key="1">
    <citation type="submission" date="2019-08" db="EMBL/GenBank/DDBJ databases">
        <authorList>
            <person name="Kucharzyk K."/>
            <person name="Murdoch R.W."/>
            <person name="Higgins S."/>
            <person name="Loffler F."/>
        </authorList>
    </citation>
    <scope>NUCLEOTIDE SEQUENCE</scope>
</reference>
<evidence type="ECO:0000313" key="2">
    <source>
        <dbReference type="EMBL" id="MPM83189.1"/>
    </source>
</evidence>
<gene>
    <name evidence="2" type="ORF">SDC9_130252</name>
</gene>